<proteinExistence type="predicted"/>
<reference evidence="3" key="1">
    <citation type="journal article" date="2015" name="MBio">
        <title>Genome-Resolved Metagenomic Analysis Reveals Roles for Candidate Phyla and Other Microbial Community Members in Biogeochemical Transformations in Oil Reservoirs.</title>
        <authorList>
            <person name="Hu P."/>
            <person name="Tom L."/>
            <person name="Singh A."/>
            <person name="Thomas B.C."/>
            <person name="Baker B.J."/>
            <person name="Piceno Y.M."/>
            <person name="Andersen G.L."/>
            <person name="Banfield J.F."/>
        </authorList>
    </citation>
    <scope>NUCLEOTIDE SEQUENCE [LARGE SCALE GENOMIC DNA]</scope>
</reference>
<protein>
    <recommendedName>
        <fullName evidence="1">DUF362 domain-containing protein</fullName>
    </recommendedName>
</protein>
<evidence type="ECO:0000313" key="3">
    <source>
        <dbReference type="Proteomes" id="UP000053467"/>
    </source>
</evidence>
<accession>A0A117M5Z0</accession>
<dbReference type="AlphaFoldDB" id="A0A117M5Z0"/>
<dbReference type="Proteomes" id="UP000053467">
    <property type="component" value="Unassembled WGS sequence"/>
</dbReference>
<name>A0A117M5Z0_UNCT6</name>
<feature type="domain" description="DUF362" evidence="1">
    <location>
        <begin position="219"/>
        <end position="438"/>
    </location>
</feature>
<dbReference type="Pfam" id="PF04015">
    <property type="entry name" value="DUF362"/>
    <property type="match status" value="2"/>
</dbReference>
<dbReference type="EMBL" id="LGGX01000026">
    <property type="protein sequence ID" value="KUK86182.1"/>
    <property type="molecule type" value="Genomic_DNA"/>
</dbReference>
<comment type="caution">
    <text evidence="2">The sequence shown here is derived from an EMBL/GenBank/DDBJ whole genome shotgun (WGS) entry which is preliminary data.</text>
</comment>
<gene>
    <name evidence="2" type="ORF">XE03_1676</name>
</gene>
<dbReference type="InterPro" id="IPR007160">
    <property type="entry name" value="DUF362"/>
</dbReference>
<organism evidence="2 3">
    <name type="scientific">candidate division TA06 bacterium 34_109</name>
    <dbReference type="NCBI Taxonomy" id="1635277"/>
    <lineage>
        <taxon>Bacteria</taxon>
        <taxon>Bacteria division TA06</taxon>
    </lineage>
</organism>
<sequence>MKNIEEIISNLKVSIYHEPDIVYPEKPPYNPHTAYPEYFLNNVSIEANDVYNAVRNALLLLGLDKKNYNTPQWNPFKDIIKHGNTVVVKPNFVLSKHDKEGDLFSIITHPSIIRAVVDYVYIALAGKGKIIIADAPQMDCDFKELLKIIKLETIQELYKKELNFDIEIYDLRDFWLDNKGDPKNIYSINRHKLPGDPLGGVVVNLGKDSLFYEVEKYKKFYGADYNREETIKHHHNDIQEYLISKTILSADTIISIPKLKVHKKVGVTLNIKGLVGICTNKNYLVHYTLGTPSKGGDQFPDHILNFKETMIVKLQRRLYDSLLSKKNSKTDILYRLIINIGKYLKLLGFKKDKKKIILDCGNWYGNDSAWRMAIDLLKIFIYADKEGNLRNTPIRKMFSLVDGIIGGEREGPLTPDSKKCGVIVAGFNLCAVDLVCARIMGFDCNKIKMLNYILNQKGLFKVDVDKIKLSSNYNYKDFFNKRNKNKYFNFEPPSGWEGFIEIC</sequence>
<evidence type="ECO:0000259" key="1">
    <source>
        <dbReference type="Pfam" id="PF04015"/>
    </source>
</evidence>
<evidence type="ECO:0000313" key="2">
    <source>
        <dbReference type="EMBL" id="KUK86182.1"/>
    </source>
</evidence>
<feature type="domain" description="DUF362" evidence="1">
    <location>
        <begin position="86"/>
        <end position="150"/>
    </location>
</feature>